<comment type="similarity">
    <text evidence="1">Belongs to the NAD(P)-dependent epimerase/dehydratase family.</text>
</comment>
<dbReference type="SUPFAM" id="SSF51735">
    <property type="entry name" value="NAD(P)-binding Rossmann-fold domains"/>
    <property type="match status" value="1"/>
</dbReference>
<dbReference type="EMBL" id="DXFD01000081">
    <property type="protein sequence ID" value="HIX47073.1"/>
    <property type="molecule type" value="Genomic_DNA"/>
</dbReference>
<dbReference type="InterPro" id="IPR013445">
    <property type="entry name" value="CDP_4_6_deHydtase"/>
</dbReference>
<gene>
    <name evidence="3" type="primary">rfbG</name>
    <name evidence="3" type="ORF">H9737_05220</name>
</gene>
<evidence type="ECO:0000313" key="3">
    <source>
        <dbReference type="EMBL" id="HIX47073.1"/>
    </source>
</evidence>
<dbReference type="InterPro" id="IPR001509">
    <property type="entry name" value="Epimerase_deHydtase"/>
</dbReference>
<dbReference type="EC" id="4.2.1.45" evidence="3"/>
<name>A0A9D1VUI3_9FIRM</name>
<dbReference type="InterPro" id="IPR036291">
    <property type="entry name" value="NAD(P)-bd_dom_sf"/>
</dbReference>
<reference evidence="3" key="2">
    <citation type="submission" date="2021-04" db="EMBL/GenBank/DDBJ databases">
        <authorList>
            <person name="Gilroy R."/>
        </authorList>
    </citation>
    <scope>NUCLEOTIDE SEQUENCE</scope>
    <source>
        <strain evidence="3">26628</strain>
    </source>
</reference>
<keyword evidence="3" id="KW-0456">Lyase</keyword>
<proteinExistence type="inferred from homology"/>
<dbReference type="PANTHER" id="PTHR43000">
    <property type="entry name" value="DTDP-D-GLUCOSE 4,6-DEHYDRATASE-RELATED"/>
    <property type="match status" value="1"/>
</dbReference>
<dbReference type="Gene3D" id="3.40.50.720">
    <property type="entry name" value="NAD(P)-binding Rossmann-like Domain"/>
    <property type="match status" value="1"/>
</dbReference>
<dbReference type="Gene3D" id="3.90.25.10">
    <property type="entry name" value="UDP-galactose 4-epimerase, domain 1"/>
    <property type="match status" value="1"/>
</dbReference>
<dbReference type="Proteomes" id="UP000824249">
    <property type="component" value="Unassembled WGS sequence"/>
</dbReference>
<feature type="domain" description="NAD-dependent epimerase/dehydratase" evidence="2">
    <location>
        <begin position="12"/>
        <end position="250"/>
    </location>
</feature>
<dbReference type="Pfam" id="PF01370">
    <property type="entry name" value="Epimerase"/>
    <property type="match status" value="1"/>
</dbReference>
<sequence>MRRGGWYRGKRVLVTGHTGFKGGWLVRMLALAGARVCGYALPAEPGSVFALCGGCRGEEGDIRDFARLRSLFAEFRPECVFHLAAQPIVLEGYRAPRETYEINGMGTVNLLECIRLSGCVRSALLVTTDKVYAESAAPHAEDAPLDGYDPYANSKSWCELAAACYARCYLRGRTALSVMRAGNALGGGDIAPGRILPDCIRAARKGETIAVRSPDSVRPYQHVFDVLAAYLAVARAQAEEPSLAGAYNVGPDASGCLTTGQLADLFCAAWEGASWKAEPSADARPHESPALRLDGGKLRRAFGISPRRTAEDAVRDAVAWERARAAGEGMARFADAQLTRYFSEGDMF</sequence>
<reference evidence="3" key="1">
    <citation type="journal article" date="2021" name="PeerJ">
        <title>Extensive microbial diversity within the chicken gut microbiome revealed by metagenomics and culture.</title>
        <authorList>
            <person name="Gilroy R."/>
            <person name="Ravi A."/>
            <person name="Getino M."/>
            <person name="Pursley I."/>
            <person name="Horton D.L."/>
            <person name="Alikhan N.F."/>
            <person name="Baker D."/>
            <person name="Gharbi K."/>
            <person name="Hall N."/>
            <person name="Watson M."/>
            <person name="Adriaenssens E.M."/>
            <person name="Foster-Nyarko E."/>
            <person name="Jarju S."/>
            <person name="Secka A."/>
            <person name="Antonio M."/>
            <person name="Oren A."/>
            <person name="Chaudhuri R.R."/>
            <person name="La Ragione R."/>
            <person name="Hildebrand F."/>
            <person name="Pallen M.J."/>
        </authorList>
    </citation>
    <scope>NUCLEOTIDE SEQUENCE</scope>
    <source>
        <strain evidence="3">26628</strain>
    </source>
</reference>
<evidence type="ECO:0000256" key="1">
    <source>
        <dbReference type="ARBA" id="ARBA00007637"/>
    </source>
</evidence>
<accession>A0A9D1VUI3</accession>
<dbReference type="AlphaFoldDB" id="A0A9D1VUI3"/>
<comment type="caution">
    <text evidence="3">The sequence shown here is derived from an EMBL/GenBank/DDBJ whole genome shotgun (WGS) entry which is preliminary data.</text>
</comment>
<evidence type="ECO:0000313" key="4">
    <source>
        <dbReference type="Proteomes" id="UP000824249"/>
    </source>
</evidence>
<dbReference type="NCBIfam" id="TIGR02622">
    <property type="entry name" value="CDP_4_6_dhtase"/>
    <property type="match status" value="1"/>
</dbReference>
<dbReference type="GO" id="GO:0047733">
    <property type="term" value="F:CDP-glucose 4,6-dehydratase activity"/>
    <property type="evidence" value="ECO:0007669"/>
    <property type="project" value="UniProtKB-EC"/>
</dbReference>
<evidence type="ECO:0000259" key="2">
    <source>
        <dbReference type="Pfam" id="PF01370"/>
    </source>
</evidence>
<protein>
    <submittedName>
        <fullName evidence="3">CDP-glucose 4,6-dehydratase</fullName>
        <ecNumber evidence="3">4.2.1.45</ecNumber>
    </submittedName>
</protein>
<organism evidence="3 4">
    <name type="scientific">Candidatus Borkfalkia faecigallinarum</name>
    <dbReference type="NCBI Taxonomy" id="2838509"/>
    <lineage>
        <taxon>Bacteria</taxon>
        <taxon>Bacillati</taxon>
        <taxon>Bacillota</taxon>
        <taxon>Clostridia</taxon>
        <taxon>Christensenellales</taxon>
        <taxon>Christensenellaceae</taxon>
        <taxon>Candidatus Borkfalkia</taxon>
    </lineage>
</organism>